<gene>
    <name evidence="2" type="ORF">METZ01_LOCUS405679</name>
</gene>
<dbReference type="AlphaFoldDB" id="A0A382W3G0"/>
<accession>A0A382W3G0</accession>
<protein>
    <submittedName>
        <fullName evidence="2">Uncharacterized protein</fullName>
    </submittedName>
</protein>
<reference evidence="2" key="1">
    <citation type="submission" date="2018-05" db="EMBL/GenBank/DDBJ databases">
        <authorList>
            <person name="Lanie J.A."/>
            <person name="Ng W.-L."/>
            <person name="Kazmierczak K.M."/>
            <person name="Andrzejewski T.M."/>
            <person name="Davidsen T.M."/>
            <person name="Wayne K.J."/>
            <person name="Tettelin H."/>
            <person name="Glass J.I."/>
            <person name="Rusch D."/>
            <person name="Podicherti R."/>
            <person name="Tsui H.-C.T."/>
            <person name="Winkler M.E."/>
        </authorList>
    </citation>
    <scope>NUCLEOTIDE SEQUENCE</scope>
</reference>
<organism evidence="2">
    <name type="scientific">marine metagenome</name>
    <dbReference type="NCBI Taxonomy" id="408172"/>
    <lineage>
        <taxon>unclassified sequences</taxon>
        <taxon>metagenomes</taxon>
        <taxon>ecological metagenomes</taxon>
    </lineage>
</organism>
<name>A0A382W3G0_9ZZZZ</name>
<proteinExistence type="predicted"/>
<feature type="region of interest" description="Disordered" evidence="1">
    <location>
        <begin position="1"/>
        <end position="39"/>
    </location>
</feature>
<sequence>NGSYVNHDVRKAPLRPTSTNEMPAIPRAQRANDLPHVGR</sequence>
<dbReference type="EMBL" id="UINC01156421">
    <property type="protein sequence ID" value="SVD52825.1"/>
    <property type="molecule type" value="Genomic_DNA"/>
</dbReference>
<evidence type="ECO:0000256" key="1">
    <source>
        <dbReference type="SAM" id="MobiDB-lite"/>
    </source>
</evidence>
<evidence type="ECO:0000313" key="2">
    <source>
        <dbReference type="EMBL" id="SVD52825.1"/>
    </source>
</evidence>
<feature type="non-terminal residue" evidence="2">
    <location>
        <position position="1"/>
    </location>
</feature>